<keyword evidence="3" id="KW-1185">Reference proteome</keyword>
<organism evidence="2 3">
    <name type="scientific">Canna indica</name>
    <name type="common">Indian-shot</name>
    <dbReference type="NCBI Taxonomy" id="4628"/>
    <lineage>
        <taxon>Eukaryota</taxon>
        <taxon>Viridiplantae</taxon>
        <taxon>Streptophyta</taxon>
        <taxon>Embryophyta</taxon>
        <taxon>Tracheophyta</taxon>
        <taxon>Spermatophyta</taxon>
        <taxon>Magnoliopsida</taxon>
        <taxon>Liliopsida</taxon>
        <taxon>Zingiberales</taxon>
        <taxon>Cannaceae</taxon>
        <taxon>Canna</taxon>
    </lineage>
</organism>
<dbReference type="PANTHER" id="PTHR10811">
    <property type="entry name" value="FRINGE-RELATED"/>
    <property type="match status" value="1"/>
</dbReference>
<evidence type="ECO:0000313" key="3">
    <source>
        <dbReference type="Proteomes" id="UP001327560"/>
    </source>
</evidence>
<sequence length="531" mass="58686">MLQKWNAYLFPAKDAGGGNGGGRVRWGRISASVCLLVVLSFGFICYTAFNSGEYNWWRCPGCVINPNKVRLAPTTTGNAAAPLSAAGSRDAAPTNLSHIVFCIGGSVSTWSRRQGYSDLWWRQGQTRGHVWLDEEPRGGPSAWSAAGPPYRVSTDASQFGARSSASRMARIVAESQRLHAEDRSVRWFVMGDDDTVFFVDNLVATLGKYDHEEMYYVGAPSESVEQNEMHSYAMAFGGGGFAVSAPAAAELARVIDGCLDRYAYFYGSDQRVQSCLSELGVPLTREPGFHQLDLRGDAYGILAAHPVAPLVSLHHLDYLEPIIPHRGGQLDALRTLVNASLFDPGRILQQSFCYEAQRAFTWSVSVSWGYTVQLYPTILAAKDMEVPFRTFKTWRSSSDGPFTFNTRPFPAGRPCEVPLLYFLSRVREENVRDGTNITVSEYTLHSENIRGHCKDLPGYGAALTVETIKVFAPKMDPDAWKRVRLFSSTFGQHHDVILLTCFGNNVFFDRRIGGTAAKRGGLGGGRHWKCE</sequence>
<dbReference type="FunFam" id="3.90.550.50:FF:000006">
    <property type="entry name" value="Fringe-related protein-like"/>
    <property type="match status" value="1"/>
</dbReference>
<evidence type="ECO:0000313" key="2">
    <source>
        <dbReference type="EMBL" id="WOL00704.1"/>
    </source>
</evidence>
<dbReference type="InterPro" id="IPR006740">
    <property type="entry name" value="DUF604"/>
</dbReference>
<gene>
    <name evidence="2" type="ORF">Cni_G09417</name>
</gene>
<accession>A0AAQ3Q7Q1</accession>
<keyword evidence="1" id="KW-1133">Transmembrane helix</keyword>
<evidence type="ECO:0000256" key="1">
    <source>
        <dbReference type="SAM" id="Phobius"/>
    </source>
</evidence>
<reference evidence="2 3" key="1">
    <citation type="submission" date="2023-10" db="EMBL/GenBank/DDBJ databases">
        <title>Chromosome-scale genome assembly provides insights into flower coloration mechanisms of Canna indica.</title>
        <authorList>
            <person name="Li C."/>
        </authorList>
    </citation>
    <scope>NUCLEOTIDE SEQUENCE [LARGE SCALE GENOMIC DNA]</scope>
    <source>
        <tissue evidence="2">Flower</tissue>
    </source>
</reference>
<dbReference type="Pfam" id="PF04646">
    <property type="entry name" value="DUF604"/>
    <property type="match status" value="1"/>
</dbReference>
<keyword evidence="1" id="KW-0812">Transmembrane</keyword>
<keyword evidence="1" id="KW-0472">Membrane</keyword>
<dbReference type="Proteomes" id="UP001327560">
    <property type="component" value="Chromosome 3"/>
</dbReference>
<dbReference type="EMBL" id="CP136892">
    <property type="protein sequence ID" value="WOL00704.1"/>
    <property type="molecule type" value="Genomic_DNA"/>
</dbReference>
<dbReference type="AlphaFoldDB" id="A0AAQ3Q7Q1"/>
<name>A0AAQ3Q7Q1_9LILI</name>
<dbReference type="Gene3D" id="3.90.550.50">
    <property type="match status" value="1"/>
</dbReference>
<protein>
    <submittedName>
        <fullName evidence="2">Uncharacterized protein</fullName>
    </submittedName>
</protein>
<proteinExistence type="predicted"/>
<feature type="transmembrane region" description="Helical" evidence="1">
    <location>
        <begin position="29"/>
        <end position="49"/>
    </location>
</feature>